<proteinExistence type="predicted"/>
<comment type="caution">
    <text evidence="1">The sequence shown here is derived from an EMBL/GenBank/DDBJ whole genome shotgun (WGS) entry which is preliminary data.</text>
</comment>
<accession>A0A9D5A5L6</accession>
<keyword evidence="2" id="KW-1185">Reference proteome</keyword>
<organism evidence="1 2">
    <name type="scientific">Pisum sativum</name>
    <name type="common">Garden pea</name>
    <name type="synonym">Lathyrus oleraceus</name>
    <dbReference type="NCBI Taxonomy" id="3888"/>
    <lineage>
        <taxon>Eukaryota</taxon>
        <taxon>Viridiplantae</taxon>
        <taxon>Streptophyta</taxon>
        <taxon>Embryophyta</taxon>
        <taxon>Tracheophyta</taxon>
        <taxon>Spermatophyta</taxon>
        <taxon>Magnoliopsida</taxon>
        <taxon>eudicotyledons</taxon>
        <taxon>Gunneridae</taxon>
        <taxon>Pentapetalae</taxon>
        <taxon>rosids</taxon>
        <taxon>fabids</taxon>
        <taxon>Fabales</taxon>
        <taxon>Fabaceae</taxon>
        <taxon>Papilionoideae</taxon>
        <taxon>50 kb inversion clade</taxon>
        <taxon>NPAAA clade</taxon>
        <taxon>Hologalegina</taxon>
        <taxon>IRL clade</taxon>
        <taxon>Fabeae</taxon>
        <taxon>Lathyrus</taxon>
    </lineage>
</organism>
<reference evidence="1 2" key="1">
    <citation type="journal article" date="2022" name="Nat. Genet.">
        <title>Improved pea reference genome and pan-genome highlight genomic features and evolutionary characteristics.</title>
        <authorList>
            <person name="Yang T."/>
            <person name="Liu R."/>
            <person name="Luo Y."/>
            <person name="Hu S."/>
            <person name="Wang D."/>
            <person name="Wang C."/>
            <person name="Pandey M.K."/>
            <person name="Ge S."/>
            <person name="Xu Q."/>
            <person name="Li N."/>
            <person name="Li G."/>
            <person name="Huang Y."/>
            <person name="Saxena R.K."/>
            <person name="Ji Y."/>
            <person name="Li M."/>
            <person name="Yan X."/>
            <person name="He Y."/>
            <person name="Liu Y."/>
            <person name="Wang X."/>
            <person name="Xiang C."/>
            <person name="Varshney R.K."/>
            <person name="Ding H."/>
            <person name="Gao S."/>
            <person name="Zong X."/>
        </authorList>
    </citation>
    <scope>NUCLEOTIDE SEQUENCE [LARGE SCALE GENOMIC DNA]</scope>
    <source>
        <strain evidence="1 2">cv. Zhongwan 6</strain>
    </source>
</reference>
<evidence type="ECO:0000313" key="1">
    <source>
        <dbReference type="EMBL" id="KAI5396006.1"/>
    </source>
</evidence>
<protein>
    <submittedName>
        <fullName evidence="1">Uncharacterized protein</fullName>
    </submittedName>
</protein>
<dbReference type="Proteomes" id="UP001058974">
    <property type="component" value="Chromosome 6"/>
</dbReference>
<dbReference type="PANTHER" id="PTHR31973:SF195">
    <property type="entry name" value="MUDR FAMILY TRANSPOSASE"/>
    <property type="match status" value="1"/>
</dbReference>
<dbReference type="Gramene" id="Psat06G0227000-T1">
    <property type="protein sequence ID" value="KAI5396006.1"/>
    <property type="gene ID" value="KIW84_062270"/>
</dbReference>
<dbReference type="PANTHER" id="PTHR31973">
    <property type="entry name" value="POLYPROTEIN, PUTATIVE-RELATED"/>
    <property type="match status" value="1"/>
</dbReference>
<dbReference type="EMBL" id="JAMSHJ010000006">
    <property type="protein sequence ID" value="KAI5396006.1"/>
    <property type="molecule type" value="Genomic_DNA"/>
</dbReference>
<sequence>MVPILTKLVLNLKSVCCGPNIKDMGLFKMVFSTKGSFVKDARLRYDGRDVYALSGQYTYFFSFFEACDLIKGMGSSFNIDDVKLSRKHENGCLEKDIKPFINDEDATLLDLYAEKSSCGVEIYIEQRLSSVEMDMEHVMDVDYMTDELDSGADDDSCVDGHAVIRFNEEETLRKHFIFKMGMEFSSLKKFKKVVLEHCVLNGREVRVIVEKLKNNSGMKLNEVVADLRLRFAIEIIESRAFKARQLARKVVEGDSAKQYSIIWSYDAELRRESKGNTLKLNIIGLPPWFERFYICFYGTSAGIEEEYPEFEHMFYLRNLYANFKKKFGGGTLYRDLVMAATKETFYEAHEDKMNQIKEVSLDAFEWINVIPKHKVTPSQPEVTPSQHEVTPSQPKVIHATQFSVSFVEAMKMYSGIDHDELAAFLNDDA</sequence>
<evidence type="ECO:0000313" key="2">
    <source>
        <dbReference type="Proteomes" id="UP001058974"/>
    </source>
</evidence>
<dbReference type="AlphaFoldDB" id="A0A9D5A5L6"/>
<gene>
    <name evidence="1" type="ORF">KIW84_062270</name>
</gene>
<name>A0A9D5A5L6_PEA</name>